<sequence length="69" mass="7857">SRYFYTAVISIWQSLGHSSHLDIAVPCIQSLFLLKLPTNSCLRYEWVSSIQVSNTQRFMTRSTVLPHAG</sequence>
<protein>
    <submittedName>
        <fullName evidence="1">Uncharacterized protein</fullName>
    </submittedName>
</protein>
<feature type="non-terminal residue" evidence="1">
    <location>
        <position position="69"/>
    </location>
</feature>
<accession>A0A0B6YYH0</accession>
<proteinExistence type="predicted"/>
<dbReference type="EMBL" id="HACG01013645">
    <property type="protein sequence ID" value="CEK60510.1"/>
    <property type="molecule type" value="Transcribed_RNA"/>
</dbReference>
<organism evidence="1">
    <name type="scientific">Arion vulgaris</name>
    <dbReference type="NCBI Taxonomy" id="1028688"/>
    <lineage>
        <taxon>Eukaryota</taxon>
        <taxon>Metazoa</taxon>
        <taxon>Spiralia</taxon>
        <taxon>Lophotrochozoa</taxon>
        <taxon>Mollusca</taxon>
        <taxon>Gastropoda</taxon>
        <taxon>Heterobranchia</taxon>
        <taxon>Euthyneura</taxon>
        <taxon>Panpulmonata</taxon>
        <taxon>Eupulmonata</taxon>
        <taxon>Stylommatophora</taxon>
        <taxon>Helicina</taxon>
        <taxon>Arionoidea</taxon>
        <taxon>Arionidae</taxon>
        <taxon>Arion</taxon>
    </lineage>
</organism>
<name>A0A0B6YYH0_9EUPU</name>
<dbReference type="AlphaFoldDB" id="A0A0B6YYH0"/>
<evidence type="ECO:0000313" key="1">
    <source>
        <dbReference type="EMBL" id="CEK60510.1"/>
    </source>
</evidence>
<reference evidence="1" key="1">
    <citation type="submission" date="2014-12" db="EMBL/GenBank/DDBJ databases">
        <title>Insight into the proteome of Arion vulgaris.</title>
        <authorList>
            <person name="Aradska J."/>
            <person name="Bulat T."/>
            <person name="Smidak R."/>
            <person name="Sarate P."/>
            <person name="Gangsoo J."/>
            <person name="Sialana F."/>
            <person name="Bilban M."/>
            <person name="Lubec G."/>
        </authorList>
    </citation>
    <scope>NUCLEOTIDE SEQUENCE</scope>
    <source>
        <tissue evidence="1">Skin</tissue>
    </source>
</reference>
<feature type="non-terminal residue" evidence="1">
    <location>
        <position position="1"/>
    </location>
</feature>
<gene>
    <name evidence="1" type="primary">ORF39605</name>
</gene>